<sequence>MTELQGLSAPFLLSWLPFWVFCAFGGLASAFIKIDNTDHRLRRPFIAKTLIGTMSGMAMVLYLNQNAEPPLSTLLLWCLYPTKNAKTSCTNRHKISLSLGQKRSETMSNMLIINALICVVGFGLGAYTFIRHLQAFSHAKTPTVDSWLVAVGTLAWSVALYASFDDNNITHAELFCRVLFLVYWIGDILKVQKHCIKIRRRFRRNRP</sequence>
<keyword evidence="1" id="KW-0812">Transmembrane</keyword>
<feature type="transmembrane region" description="Helical" evidence="1">
    <location>
        <begin position="45"/>
        <end position="63"/>
    </location>
</feature>
<evidence type="ECO:0000313" key="3">
    <source>
        <dbReference type="Proteomes" id="UP000254133"/>
    </source>
</evidence>
<dbReference type="AlphaFoldDB" id="A0A378PZ91"/>
<dbReference type="Proteomes" id="UP000254133">
    <property type="component" value="Unassembled WGS sequence"/>
</dbReference>
<feature type="transmembrane region" description="Helical" evidence="1">
    <location>
        <begin position="142"/>
        <end position="162"/>
    </location>
</feature>
<keyword evidence="1" id="KW-0472">Membrane</keyword>
<feature type="transmembrane region" description="Helical" evidence="1">
    <location>
        <begin position="111"/>
        <end position="130"/>
    </location>
</feature>
<dbReference type="RefSeq" id="WP_245952330.1">
    <property type="nucleotide sequence ID" value="NZ_UGPZ01000003.1"/>
</dbReference>
<proteinExistence type="predicted"/>
<evidence type="ECO:0000256" key="1">
    <source>
        <dbReference type="SAM" id="Phobius"/>
    </source>
</evidence>
<protein>
    <submittedName>
        <fullName evidence="2">Uncharacterized protein</fullName>
    </submittedName>
</protein>
<keyword evidence="1" id="KW-1133">Transmembrane helix</keyword>
<gene>
    <name evidence="2" type="ORF">NCTC9426_02533</name>
</gene>
<feature type="transmembrane region" description="Helical" evidence="1">
    <location>
        <begin position="174"/>
        <end position="191"/>
    </location>
</feature>
<name>A0A378PZ91_MORBO</name>
<dbReference type="EMBL" id="UGPZ01000003">
    <property type="protein sequence ID" value="STY93799.1"/>
    <property type="molecule type" value="Genomic_DNA"/>
</dbReference>
<organism evidence="2 3">
    <name type="scientific">Moraxella bovis</name>
    <dbReference type="NCBI Taxonomy" id="476"/>
    <lineage>
        <taxon>Bacteria</taxon>
        <taxon>Pseudomonadati</taxon>
        <taxon>Pseudomonadota</taxon>
        <taxon>Gammaproteobacteria</taxon>
        <taxon>Moraxellales</taxon>
        <taxon>Moraxellaceae</taxon>
        <taxon>Moraxella</taxon>
    </lineage>
</organism>
<feature type="transmembrane region" description="Helical" evidence="1">
    <location>
        <begin position="12"/>
        <end position="33"/>
    </location>
</feature>
<reference evidence="2 3" key="1">
    <citation type="submission" date="2018-06" db="EMBL/GenBank/DDBJ databases">
        <authorList>
            <consortium name="Pathogen Informatics"/>
            <person name="Doyle S."/>
        </authorList>
    </citation>
    <scope>NUCLEOTIDE SEQUENCE [LARGE SCALE GENOMIC DNA]</scope>
    <source>
        <strain evidence="2 3">NCTC9426</strain>
    </source>
</reference>
<evidence type="ECO:0000313" key="2">
    <source>
        <dbReference type="EMBL" id="STY93799.1"/>
    </source>
</evidence>
<accession>A0A378PZ91</accession>